<sequence>MGELEGRTDVDRREGHRAAKGTGRRAVLKGAAWSIPVIAGVVAVPSASASGGLLAPLTGGDWTSQYPGGGQFDVHAPVSTGGCSSIQVTVVDYTITMKNGQSLTASTSMVNADMYFTRSSRPGEGRITLGGQMPAVPLAEFEQLVVILNVSENCGGPTGNITLRWSAFRNDQDQPGQSDGIWTAIA</sequence>
<feature type="region of interest" description="Disordered" evidence="1">
    <location>
        <begin position="1"/>
        <end position="23"/>
    </location>
</feature>
<dbReference type="RefSeq" id="WP_310021264.1">
    <property type="nucleotide sequence ID" value="NZ_JAVDUM010000011.1"/>
</dbReference>
<accession>A0ABU1SEA1</accession>
<dbReference type="EMBL" id="JAVDUM010000011">
    <property type="protein sequence ID" value="MDR6867942.1"/>
    <property type="molecule type" value="Genomic_DNA"/>
</dbReference>
<keyword evidence="3" id="KW-1185">Reference proteome</keyword>
<evidence type="ECO:0000256" key="1">
    <source>
        <dbReference type="SAM" id="MobiDB-lite"/>
    </source>
</evidence>
<protein>
    <submittedName>
        <fullName evidence="2">Uncharacterized protein</fullName>
    </submittedName>
</protein>
<evidence type="ECO:0000313" key="3">
    <source>
        <dbReference type="Proteomes" id="UP001259347"/>
    </source>
</evidence>
<organism evidence="2 3">
    <name type="scientific">Microbacterium resistens</name>
    <dbReference type="NCBI Taxonomy" id="156977"/>
    <lineage>
        <taxon>Bacteria</taxon>
        <taxon>Bacillati</taxon>
        <taxon>Actinomycetota</taxon>
        <taxon>Actinomycetes</taxon>
        <taxon>Micrococcales</taxon>
        <taxon>Microbacteriaceae</taxon>
        <taxon>Microbacterium</taxon>
    </lineage>
</organism>
<dbReference type="Proteomes" id="UP001259347">
    <property type="component" value="Unassembled WGS sequence"/>
</dbReference>
<gene>
    <name evidence="2" type="ORF">J2Y69_002550</name>
</gene>
<reference evidence="2 3" key="1">
    <citation type="submission" date="2023-07" db="EMBL/GenBank/DDBJ databases">
        <title>Sorghum-associated microbial communities from plants grown in Nebraska, USA.</title>
        <authorList>
            <person name="Schachtman D."/>
        </authorList>
    </citation>
    <scope>NUCLEOTIDE SEQUENCE [LARGE SCALE GENOMIC DNA]</scope>
    <source>
        <strain evidence="2 3">2980</strain>
    </source>
</reference>
<evidence type="ECO:0000313" key="2">
    <source>
        <dbReference type="EMBL" id="MDR6867942.1"/>
    </source>
</evidence>
<comment type="caution">
    <text evidence="2">The sequence shown here is derived from an EMBL/GenBank/DDBJ whole genome shotgun (WGS) entry which is preliminary data.</text>
</comment>
<proteinExistence type="predicted"/>
<feature type="compositionally biased region" description="Basic and acidic residues" evidence="1">
    <location>
        <begin position="1"/>
        <end position="17"/>
    </location>
</feature>
<name>A0ABU1SEA1_9MICO</name>